<proteinExistence type="predicted"/>
<dbReference type="AlphaFoldDB" id="A0A097R2Y6"/>
<organism evidence="1 2">
    <name type="scientific">Hafnia alvei FB1</name>
    <dbReference type="NCBI Taxonomy" id="1453496"/>
    <lineage>
        <taxon>Bacteria</taxon>
        <taxon>Pseudomonadati</taxon>
        <taxon>Pseudomonadota</taxon>
        <taxon>Gammaproteobacteria</taxon>
        <taxon>Enterobacterales</taxon>
        <taxon>Hafniaceae</taxon>
        <taxon>Hafnia</taxon>
    </lineage>
</organism>
<reference evidence="1 2" key="1">
    <citation type="journal article" date="2014" name="Gut Pathog.">
        <title>Gene clusters of Hafnia alvei strain FB1 important in survival and pathogenesis: a draft genome perspective.</title>
        <authorList>
            <person name="Tan J.Y."/>
            <person name="Yin W.F."/>
            <person name="Chan K.G."/>
        </authorList>
    </citation>
    <scope>NUCLEOTIDE SEQUENCE [LARGE SCALE GENOMIC DNA]</scope>
    <source>
        <strain evidence="1 2">FB1</strain>
    </source>
</reference>
<dbReference type="KEGG" id="hav:AT03_12255"/>
<dbReference type="HOGENOM" id="CLU_076318_1_0_6"/>
<gene>
    <name evidence="1" type="ORF">AT03_12255</name>
</gene>
<dbReference type="PANTHER" id="PTHR30087:SF1">
    <property type="entry name" value="HYPOTHETICAL CYTOSOLIC PROTEIN"/>
    <property type="match status" value="1"/>
</dbReference>
<name>A0A097R2Y6_HAFAL</name>
<dbReference type="OrthoDB" id="495783at2"/>
<sequence>MANHTKILVSSCLMGFPVRYNGSAKPFMPPALLRWQQEGRLILCCPEVSADFPTPRLSAEIRISSLGERRVVESDSHDVTAGYMAGAHIALRLALKHQCRFALLTDGSPSCGSSQIYDGTFSGKRIAGMGITTSLLRENGIAVFGESEFSALEEAIHSFEMKTAF</sequence>
<evidence type="ECO:0000313" key="1">
    <source>
        <dbReference type="EMBL" id="AIU73081.1"/>
    </source>
</evidence>
<dbReference type="InterPro" id="IPR007553">
    <property type="entry name" value="2-thiour_desulf"/>
</dbReference>
<protein>
    <submittedName>
        <fullName evidence="1">Purine nucleoside phosphorylase</fullName>
    </submittedName>
</protein>
<dbReference type="EMBL" id="CP009706">
    <property type="protein sequence ID" value="AIU73081.1"/>
    <property type="molecule type" value="Genomic_DNA"/>
</dbReference>
<dbReference type="Pfam" id="PF04463">
    <property type="entry name" value="2-thiour_desulf"/>
    <property type="match status" value="1"/>
</dbReference>
<dbReference type="Proteomes" id="UP000029986">
    <property type="component" value="Chromosome"/>
</dbReference>
<dbReference type="PATRIC" id="fig|1453496.5.peg.2488"/>
<keyword evidence="2" id="KW-1185">Reference proteome</keyword>
<dbReference type="eggNOG" id="COG1683">
    <property type="taxonomic scope" value="Bacteria"/>
</dbReference>
<accession>A0A097R2Y6</accession>
<dbReference type="RefSeq" id="WP_025796936.1">
    <property type="nucleotide sequence ID" value="NZ_CP009706.1"/>
</dbReference>
<dbReference type="PANTHER" id="PTHR30087">
    <property type="entry name" value="INNER MEMBRANE PROTEIN"/>
    <property type="match status" value="1"/>
</dbReference>
<evidence type="ECO:0000313" key="2">
    <source>
        <dbReference type="Proteomes" id="UP000029986"/>
    </source>
</evidence>